<feature type="binding site" evidence="5">
    <location>
        <position position="87"/>
    </location>
    <ligand>
        <name>spermidine</name>
        <dbReference type="ChEBI" id="CHEBI:57834"/>
    </ligand>
</feature>
<dbReference type="UniPathway" id="UPA00248">
    <property type="reaction ID" value="UER00314"/>
</dbReference>
<dbReference type="PANTHER" id="PTHR11558">
    <property type="entry name" value="SPERMIDINE/SPERMINE SYNTHASE"/>
    <property type="match status" value="1"/>
</dbReference>
<evidence type="ECO:0000256" key="5">
    <source>
        <dbReference type="HAMAP-Rule" id="MF_00198"/>
    </source>
</evidence>
<organism evidence="8">
    <name type="scientific">Thermodesulfobacterium geofontis</name>
    <dbReference type="NCBI Taxonomy" id="1295609"/>
    <lineage>
        <taxon>Bacteria</taxon>
        <taxon>Pseudomonadati</taxon>
        <taxon>Thermodesulfobacteriota</taxon>
        <taxon>Thermodesulfobacteria</taxon>
        <taxon>Thermodesulfobacteriales</taxon>
        <taxon>Thermodesulfobacteriaceae</taxon>
        <taxon>Thermodesulfobacterium</taxon>
    </lineage>
</organism>
<evidence type="ECO:0000256" key="3">
    <source>
        <dbReference type="ARBA" id="ARBA00023066"/>
    </source>
</evidence>
<dbReference type="InterPro" id="IPR001045">
    <property type="entry name" value="Spermi_synthase"/>
</dbReference>
<feature type="binding site" evidence="5">
    <location>
        <begin position="138"/>
        <end position="139"/>
    </location>
    <ligand>
        <name>S-methyl-5'-thioadenosine</name>
        <dbReference type="ChEBI" id="CHEBI:17509"/>
    </ligand>
</feature>
<dbReference type="Pfam" id="PF01564">
    <property type="entry name" value="Spermine_synth"/>
    <property type="match status" value="1"/>
</dbReference>
<dbReference type="InterPro" id="IPR029063">
    <property type="entry name" value="SAM-dependent_MTases_sf"/>
</dbReference>
<accession>A0A7C4JSI2</accession>
<dbReference type="PROSITE" id="PS01330">
    <property type="entry name" value="PABS_1"/>
    <property type="match status" value="1"/>
</dbReference>
<feature type="domain" description="PABS" evidence="7">
    <location>
        <begin position="4"/>
        <end position="236"/>
    </location>
</feature>
<protein>
    <recommendedName>
        <fullName evidence="5">Polyamine aminopropyltransferase</fullName>
    </recommendedName>
    <alternativeName>
        <fullName evidence="5">Putrescine aminopropyltransferase</fullName>
        <shortName evidence="5">PAPT</shortName>
    </alternativeName>
    <alternativeName>
        <fullName evidence="5">Spermidine synthase</fullName>
        <shortName evidence="5">SPDS</shortName>
        <shortName evidence="5">SPDSY</shortName>
        <ecNumber evidence="5">2.5.1.16</ecNumber>
    </alternativeName>
</protein>
<keyword evidence="4 5" id="KW-0620">Polyamine biosynthesis</keyword>
<dbReference type="EMBL" id="DSZN01000124">
    <property type="protein sequence ID" value="HGQ86250.1"/>
    <property type="molecule type" value="Genomic_DNA"/>
</dbReference>
<comment type="similarity">
    <text evidence="1 5">Belongs to the spermidine/spermine synthase family.</text>
</comment>
<gene>
    <name evidence="5" type="primary">speE</name>
    <name evidence="8" type="ORF">ENT66_08240</name>
</gene>
<proteinExistence type="inferred from homology"/>
<dbReference type="GO" id="GO:0005829">
    <property type="term" value="C:cytosol"/>
    <property type="evidence" value="ECO:0007669"/>
    <property type="project" value="TreeGrafter"/>
</dbReference>
<dbReference type="GO" id="GO:0004766">
    <property type="term" value="F:spermidine synthase activity"/>
    <property type="evidence" value="ECO:0007669"/>
    <property type="project" value="UniProtKB-UniRule"/>
</dbReference>
<feature type="binding site" evidence="5">
    <location>
        <position position="164"/>
    </location>
    <ligand>
        <name>S-methyl-5'-thioadenosine</name>
        <dbReference type="ChEBI" id="CHEBI:17509"/>
    </ligand>
</feature>
<feature type="binding site" evidence="5">
    <location>
        <position position="62"/>
    </location>
    <ligand>
        <name>spermidine</name>
        <dbReference type="ChEBI" id="CHEBI:57834"/>
    </ligand>
</feature>
<dbReference type="GO" id="GO:0008295">
    <property type="term" value="P:spermidine biosynthetic process"/>
    <property type="evidence" value="ECO:0007669"/>
    <property type="project" value="UniProtKB-UniRule"/>
</dbReference>
<evidence type="ECO:0000313" key="8">
    <source>
        <dbReference type="EMBL" id="HGQ86250.1"/>
    </source>
</evidence>
<comment type="catalytic activity">
    <reaction evidence="5">
        <text>S-adenosyl 3-(methylsulfanyl)propylamine + putrescine = S-methyl-5'-thioadenosine + spermidine + H(+)</text>
        <dbReference type="Rhea" id="RHEA:12721"/>
        <dbReference type="ChEBI" id="CHEBI:15378"/>
        <dbReference type="ChEBI" id="CHEBI:17509"/>
        <dbReference type="ChEBI" id="CHEBI:57443"/>
        <dbReference type="ChEBI" id="CHEBI:57834"/>
        <dbReference type="ChEBI" id="CHEBI:326268"/>
        <dbReference type="EC" id="2.5.1.16"/>
    </reaction>
</comment>
<sequence>MTGNFWWKERIHRDFGHAYKVELVFEEKNLQKIQIFKNPFWGYFLVLDGIVQFTEKDEFIYHETITYLPASLLENPPEKVLIIGGGDGGALRELQKIPSIKKIIQFEIDTLVFEICQKYFFKLSGNYHDPRVSFIIKDGLEGLKESPEKEFDLLIVDCTDPVGPAKSLYTYEFYKEAYRVLNEKGVFIQQASLPVYFPQILKSSYPLIASVFPIVKIVRTFVPSYGEEIAFLLATKEPKDWFNPKQVFKGKYYHPSLNFYYFSIPNTWIDILSK</sequence>
<dbReference type="SUPFAM" id="SSF53335">
    <property type="entry name" value="S-adenosyl-L-methionine-dependent methyltransferases"/>
    <property type="match status" value="1"/>
</dbReference>
<feature type="binding site" evidence="5">
    <location>
        <position position="31"/>
    </location>
    <ligand>
        <name>S-methyl-5'-thioadenosine</name>
        <dbReference type="ChEBI" id="CHEBI:17509"/>
    </ligand>
</feature>
<evidence type="ECO:0000256" key="4">
    <source>
        <dbReference type="ARBA" id="ARBA00023115"/>
    </source>
</evidence>
<feature type="binding site" evidence="5">
    <location>
        <begin position="157"/>
        <end position="160"/>
    </location>
    <ligand>
        <name>spermidine</name>
        <dbReference type="ChEBI" id="CHEBI:57834"/>
    </ligand>
</feature>
<name>A0A7C4JSI2_9BACT</name>
<evidence type="ECO:0000256" key="1">
    <source>
        <dbReference type="ARBA" id="ARBA00007867"/>
    </source>
</evidence>
<dbReference type="InterPro" id="IPR030373">
    <property type="entry name" value="PABS_CS"/>
</dbReference>
<evidence type="ECO:0000256" key="6">
    <source>
        <dbReference type="PROSITE-ProRule" id="PRU00354"/>
    </source>
</evidence>
<keyword evidence="2 5" id="KW-0808">Transferase</keyword>
<dbReference type="Gene3D" id="3.40.50.150">
    <property type="entry name" value="Vaccinia Virus protein VP39"/>
    <property type="match status" value="1"/>
</dbReference>
<dbReference type="InterPro" id="IPR037163">
    <property type="entry name" value="Spermidine_synt_N_sf"/>
</dbReference>
<dbReference type="Pfam" id="PF17284">
    <property type="entry name" value="Spermine_synt_N"/>
    <property type="match status" value="1"/>
</dbReference>
<comment type="function">
    <text evidence="5">Catalyzes the irreversible transfer of a propylamine group from the amino donor S-adenosylmethioninamine (decarboxy-AdoMet) to putrescine (1,4-diaminobutane) to yield spermidine.</text>
</comment>
<comment type="pathway">
    <text evidence="5">Amine and polyamine biosynthesis; spermidine biosynthesis; spermidine from putrescine: step 1/1.</text>
</comment>
<evidence type="ECO:0000259" key="7">
    <source>
        <dbReference type="PROSITE" id="PS51006"/>
    </source>
</evidence>
<comment type="caution">
    <text evidence="8">The sequence shown here is derived from an EMBL/GenBank/DDBJ whole genome shotgun (WGS) entry which is preliminary data.</text>
</comment>
<dbReference type="InterPro" id="IPR030374">
    <property type="entry name" value="PABS"/>
</dbReference>
<dbReference type="AlphaFoldDB" id="A0A7C4JSI2"/>
<keyword evidence="3 5" id="KW-0745">Spermidine biosynthesis</keyword>
<dbReference type="HAMAP" id="MF_00198">
    <property type="entry name" value="Spermidine_synth"/>
    <property type="match status" value="1"/>
</dbReference>
<feature type="active site" description="Proton acceptor" evidence="5 6">
    <location>
        <position position="157"/>
    </location>
</feature>
<dbReference type="EC" id="2.5.1.16" evidence="5"/>
<dbReference type="CDD" id="cd02440">
    <property type="entry name" value="AdoMet_MTases"/>
    <property type="match status" value="1"/>
</dbReference>
<evidence type="ECO:0000256" key="2">
    <source>
        <dbReference type="ARBA" id="ARBA00022679"/>
    </source>
</evidence>
<dbReference type="InterPro" id="IPR035246">
    <property type="entry name" value="Spermidine_synt_N"/>
</dbReference>
<dbReference type="PROSITE" id="PS51006">
    <property type="entry name" value="PABS_2"/>
    <property type="match status" value="1"/>
</dbReference>
<dbReference type="Gene3D" id="2.30.140.10">
    <property type="entry name" value="Spermidine synthase, tetramerisation domain"/>
    <property type="match status" value="1"/>
</dbReference>
<reference evidence="8" key="1">
    <citation type="journal article" date="2020" name="mSystems">
        <title>Genome- and Community-Level Interaction Insights into Carbon Utilization and Element Cycling Functions of Hydrothermarchaeota in Hydrothermal Sediment.</title>
        <authorList>
            <person name="Zhou Z."/>
            <person name="Liu Y."/>
            <person name="Xu W."/>
            <person name="Pan J."/>
            <person name="Luo Z.H."/>
            <person name="Li M."/>
        </authorList>
    </citation>
    <scope>NUCLEOTIDE SEQUENCE [LARGE SCALE GENOMIC DNA]</scope>
    <source>
        <strain evidence="8">SpSt-6</strain>
    </source>
</reference>
<dbReference type="PANTHER" id="PTHR11558:SF11">
    <property type="entry name" value="SPERMIDINE SYNTHASE"/>
    <property type="match status" value="1"/>
</dbReference>
<comment type="subunit">
    <text evidence="5">Homodimer or homotetramer.</text>
</comment>
<feature type="binding site" evidence="5">
    <location>
        <position position="107"/>
    </location>
    <ligand>
        <name>S-methyl-5'-thioadenosine</name>
        <dbReference type="ChEBI" id="CHEBI:17509"/>
    </ligand>
</feature>